<dbReference type="EMBL" id="RCSX01000015">
    <property type="protein sequence ID" value="KAF7925767.1"/>
    <property type="molecule type" value="Genomic_DNA"/>
</dbReference>
<keyword evidence="2" id="KW-1185">Reference proteome</keyword>
<evidence type="ECO:0000313" key="2">
    <source>
        <dbReference type="Proteomes" id="UP000783213"/>
    </source>
</evidence>
<proteinExistence type="predicted"/>
<sequence length="62" mass="7009">MASRFSFSYSKKFRGSAQRRDCSPVRCQPYLIRVEDSNVAKGPDVRESWCGAPSCSGRCEEE</sequence>
<dbReference type="GeneID" id="62233766"/>
<evidence type="ECO:0000313" key="1">
    <source>
        <dbReference type="EMBL" id="KAF7925767.1"/>
    </source>
</evidence>
<dbReference type="Proteomes" id="UP000783213">
    <property type="component" value="Unassembled WGS sequence"/>
</dbReference>
<gene>
    <name evidence="1" type="ORF">EAE98_006992</name>
</gene>
<protein>
    <recommendedName>
        <fullName evidence="3">4Fe-4S ferredoxin-type domain-containing protein</fullName>
    </recommendedName>
</protein>
<accession>A0ABQ7IJA4</accession>
<evidence type="ECO:0008006" key="3">
    <source>
        <dbReference type="Google" id="ProtNLM"/>
    </source>
</evidence>
<dbReference type="RefSeq" id="XP_038809295.1">
    <property type="nucleotide sequence ID" value="XM_038954615.1"/>
</dbReference>
<organism evidence="1 2">
    <name type="scientific">Botrytis deweyae</name>
    <dbReference type="NCBI Taxonomy" id="2478750"/>
    <lineage>
        <taxon>Eukaryota</taxon>
        <taxon>Fungi</taxon>
        <taxon>Dikarya</taxon>
        <taxon>Ascomycota</taxon>
        <taxon>Pezizomycotina</taxon>
        <taxon>Leotiomycetes</taxon>
        <taxon>Helotiales</taxon>
        <taxon>Sclerotiniaceae</taxon>
        <taxon>Botrytis</taxon>
    </lineage>
</organism>
<name>A0ABQ7IJA4_9HELO</name>
<comment type="caution">
    <text evidence="1">The sequence shown here is derived from an EMBL/GenBank/DDBJ whole genome shotgun (WGS) entry which is preliminary data.</text>
</comment>
<reference evidence="1 2" key="1">
    <citation type="journal article" date="2020" name="Genome Biol. Evol.">
        <title>Comparative genomics of Sclerotiniaceae.</title>
        <authorList>
            <person name="Valero Jimenez C.A."/>
            <person name="Steentjes M."/>
            <person name="Scholten O.E."/>
            <person name="Van Kan J.A.L."/>
        </authorList>
    </citation>
    <scope>NUCLEOTIDE SEQUENCE [LARGE SCALE GENOMIC DNA]</scope>
    <source>
        <strain evidence="1 2">B1</strain>
    </source>
</reference>